<dbReference type="AlphaFoldDB" id="A0A523W4G6"/>
<name>A0A523W4G6_UNCAE</name>
<comment type="caution">
    <text evidence="1">The sequence shown here is derived from an EMBL/GenBank/DDBJ whole genome shotgun (WGS) entry which is preliminary data.</text>
</comment>
<gene>
    <name evidence="1" type="ORF">E3J48_05130</name>
</gene>
<organism evidence="1 2">
    <name type="scientific">Aerophobetes bacterium</name>
    <dbReference type="NCBI Taxonomy" id="2030807"/>
    <lineage>
        <taxon>Bacteria</taxon>
        <taxon>Candidatus Aerophobota</taxon>
    </lineage>
</organism>
<evidence type="ECO:0008006" key="3">
    <source>
        <dbReference type="Google" id="ProtNLM"/>
    </source>
</evidence>
<accession>A0A523W4G6</accession>
<sequence length="324" mass="35606">MMSKQEKHWIRPIGIPFTLTVLFSAILLTGFDLLGARQFSKELSFRASTLPDLSGLAWITEDLFLAVHDAKNPEEIDLPRVSLLHLPRGLDGIRWESLKLKFPGQKSSDFESAAAIPGTGQVLLVESTEEQNEKPFSRRIFLAELLRDGLKIVDVKEWPIKTKNVEGTAVARIGERLVFIYAERAVGEENTEIRFADVELQPLKIGSFKNAGTFTSPDPTGENARPVSAMDVDSTGVVYVASAEDPGDDNGPFRSAVYTIGVVTLKNGEPKVVLDHEPTQLAVLDGLKVESIAVREQPGKGLEIFVGLDDENYGGTMRPIPLRP</sequence>
<protein>
    <recommendedName>
        <fullName evidence="3">Phytase-like domain-containing protein</fullName>
    </recommendedName>
</protein>
<evidence type="ECO:0000313" key="2">
    <source>
        <dbReference type="Proteomes" id="UP000319130"/>
    </source>
</evidence>
<proteinExistence type="predicted"/>
<dbReference type="EMBL" id="SOIZ01000221">
    <property type="protein sequence ID" value="TET61916.1"/>
    <property type="molecule type" value="Genomic_DNA"/>
</dbReference>
<evidence type="ECO:0000313" key="1">
    <source>
        <dbReference type="EMBL" id="TET61916.1"/>
    </source>
</evidence>
<reference evidence="1 2" key="1">
    <citation type="submission" date="2019-03" db="EMBL/GenBank/DDBJ databases">
        <title>Metabolic potential of uncultured bacteria and archaea associated with petroleum seepage in deep-sea sediments.</title>
        <authorList>
            <person name="Dong X."/>
            <person name="Hubert C."/>
        </authorList>
    </citation>
    <scope>NUCLEOTIDE SEQUENCE [LARGE SCALE GENOMIC DNA]</scope>
    <source>
        <strain evidence="1">E29_bin52</strain>
    </source>
</reference>
<dbReference type="Proteomes" id="UP000319130">
    <property type="component" value="Unassembled WGS sequence"/>
</dbReference>